<dbReference type="PANTHER" id="PTHR42951">
    <property type="entry name" value="METALLO-BETA-LACTAMASE DOMAIN-CONTAINING"/>
    <property type="match status" value="1"/>
</dbReference>
<dbReference type="KEGG" id="aori:SD37_10410"/>
<dbReference type="CDD" id="cd16282">
    <property type="entry name" value="metallo-hydrolase-like_MBL-fold"/>
    <property type="match status" value="1"/>
</dbReference>
<keyword evidence="2" id="KW-0378">Hydrolase</keyword>
<dbReference type="InterPro" id="IPR050855">
    <property type="entry name" value="NDM-1-like"/>
</dbReference>
<evidence type="ECO:0000259" key="1">
    <source>
        <dbReference type="SMART" id="SM00849"/>
    </source>
</evidence>
<evidence type="ECO:0000313" key="3">
    <source>
        <dbReference type="Proteomes" id="UP000093695"/>
    </source>
</evidence>
<keyword evidence="3" id="KW-1185">Reference proteome</keyword>
<dbReference type="AlphaFoldDB" id="A0A193BV03"/>
<dbReference type="InterPro" id="IPR001279">
    <property type="entry name" value="Metallo-B-lactamas"/>
</dbReference>
<gene>
    <name evidence="2" type="ORF">SD37_10410</name>
</gene>
<dbReference type="RefSeq" id="WP_044851020.1">
    <property type="nucleotide sequence ID" value="NZ_CP016174.1"/>
</dbReference>
<dbReference type="Proteomes" id="UP000093695">
    <property type="component" value="Chromosome"/>
</dbReference>
<reference evidence="2 3" key="1">
    <citation type="journal article" date="2015" name="Genome Announc.">
        <title>Draft Genome Sequence of Norvancomycin-Producing Strain Amycolatopsis orientalis CPCC200066.</title>
        <authorList>
            <person name="Lei X."/>
            <person name="Yuan F."/>
            <person name="Shi Y."/>
            <person name="Li X."/>
            <person name="Wang L."/>
            <person name="Hong B."/>
        </authorList>
    </citation>
    <scope>NUCLEOTIDE SEQUENCE [LARGE SCALE GENOMIC DNA]</scope>
    <source>
        <strain evidence="2 3">B-37</strain>
    </source>
</reference>
<sequence length="324" mass="34381">MTRYSNGPHHLGGDCYAWLLPQGHWGESNTGLVQGDGESLLVDTHLDLAHTARMLEAFGTLTEDCPIRTVVNTHSDGDHWFGNQLAAGPGVEIVASAAAAELMTPAGATELASLWHREDEVGDFVRAVASGFDPSGITATPPTRTFSGSLDLDVGGRHVRLTEVGPAHTPGDVLVHVPDARVLFTGDVLFIGAAPLVWEGPVSRCVAACDLILDLDVVAVVPGHGPVTDKAGVQRVRDYLTYVQAESIARFEDGLSLEDAIASIDLAPFADMAEHERIAANVLNVYEELDPTRPRADRLTQFAHMAHLHQAAAAHPHGRTGGAG</sequence>
<dbReference type="SMART" id="SM00849">
    <property type="entry name" value="Lactamase_B"/>
    <property type="match status" value="1"/>
</dbReference>
<dbReference type="InterPro" id="IPR036866">
    <property type="entry name" value="RibonucZ/Hydroxyglut_hydro"/>
</dbReference>
<dbReference type="STRING" id="31958.SD37_10410"/>
<accession>A0A193BV03</accession>
<dbReference type="GO" id="GO:0016787">
    <property type="term" value="F:hydrolase activity"/>
    <property type="evidence" value="ECO:0007669"/>
    <property type="project" value="UniProtKB-KW"/>
</dbReference>
<feature type="domain" description="Metallo-beta-lactamase" evidence="1">
    <location>
        <begin position="27"/>
        <end position="224"/>
    </location>
</feature>
<evidence type="ECO:0000313" key="2">
    <source>
        <dbReference type="EMBL" id="ANN16010.1"/>
    </source>
</evidence>
<organism evidence="2 3">
    <name type="scientific">Amycolatopsis orientalis</name>
    <name type="common">Nocardia orientalis</name>
    <dbReference type="NCBI Taxonomy" id="31958"/>
    <lineage>
        <taxon>Bacteria</taxon>
        <taxon>Bacillati</taxon>
        <taxon>Actinomycetota</taxon>
        <taxon>Actinomycetes</taxon>
        <taxon>Pseudonocardiales</taxon>
        <taxon>Pseudonocardiaceae</taxon>
        <taxon>Amycolatopsis</taxon>
    </lineage>
</organism>
<dbReference type="Pfam" id="PF00753">
    <property type="entry name" value="Lactamase_B"/>
    <property type="match status" value="1"/>
</dbReference>
<dbReference type="EMBL" id="CP016174">
    <property type="protein sequence ID" value="ANN16010.1"/>
    <property type="molecule type" value="Genomic_DNA"/>
</dbReference>
<protein>
    <submittedName>
        <fullName evidence="2">MBL fold metallo-hydrolase</fullName>
    </submittedName>
</protein>
<proteinExistence type="predicted"/>
<name>A0A193BV03_AMYOR</name>
<dbReference type="SUPFAM" id="SSF56281">
    <property type="entry name" value="Metallo-hydrolase/oxidoreductase"/>
    <property type="match status" value="1"/>
</dbReference>
<dbReference type="Gene3D" id="3.60.15.10">
    <property type="entry name" value="Ribonuclease Z/Hydroxyacylglutathione hydrolase-like"/>
    <property type="match status" value="1"/>
</dbReference>
<dbReference type="PANTHER" id="PTHR42951:SF4">
    <property type="entry name" value="ACYL-COENZYME A THIOESTERASE MBLAC2"/>
    <property type="match status" value="1"/>
</dbReference>